<organism evidence="1 2">
    <name type="scientific">Zopfia rhizophila CBS 207.26</name>
    <dbReference type="NCBI Taxonomy" id="1314779"/>
    <lineage>
        <taxon>Eukaryota</taxon>
        <taxon>Fungi</taxon>
        <taxon>Dikarya</taxon>
        <taxon>Ascomycota</taxon>
        <taxon>Pezizomycotina</taxon>
        <taxon>Dothideomycetes</taxon>
        <taxon>Dothideomycetes incertae sedis</taxon>
        <taxon>Zopfiaceae</taxon>
        <taxon>Zopfia</taxon>
    </lineage>
</organism>
<dbReference type="EMBL" id="ML994691">
    <property type="protein sequence ID" value="KAF2177258.1"/>
    <property type="molecule type" value="Genomic_DNA"/>
</dbReference>
<name>A0A6A6DFM8_9PEZI</name>
<evidence type="ECO:0000313" key="1">
    <source>
        <dbReference type="EMBL" id="KAF2177258.1"/>
    </source>
</evidence>
<protein>
    <submittedName>
        <fullName evidence="1">Uncharacterized protein</fullName>
    </submittedName>
</protein>
<proteinExistence type="predicted"/>
<reference evidence="1" key="1">
    <citation type="journal article" date="2020" name="Stud. Mycol.">
        <title>101 Dothideomycetes genomes: a test case for predicting lifestyles and emergence of pathogens.</title>
        <authorList>
            <person name="Haridas S."/>
            <person name="Albert R."/>
            <person name="Binder M."/>
            <person name="Bloem J."/>
            <person name="Labutti K."/>
            <person name="Salamov A."/>
            <person name="Andreopoulos B."/>
            <person name="Baker S."/>
            <person name="Barry K."/>
            <person name="Bills G."/>
            <person name="Bluhm B."/>
            <person name="Cannon C."/>
            <person name="Castanera R."/>
            <person name="Culley D."/>
            <person name="Daum C."/>
            <person name="Ezra D."/>
            <person name="Gonzalez J."/>
            <person name="Henrissat B."/>
            <person name="Kuo A."/>
            <person name="Liang C."/>
            <person name="Lipzen A."/>
            <person name="Lutzoni F."/>
            <person name="Magnuson J."/>
            <person name="Mondo S."/>
            <person name="Nolan M."/>
            <person name="Ohm R."/>
            <person name="Pangilinan J."/>
            <person name="Park H.-J."/>
            <person name="Ramirez L."/>
            <person name="Alfaro M."/>
            <person name="Sun H."/>
            <person name="Tritt A."/>
            <person name="Yoshinaga Y."/>
            <person name="Zwiers L.-H."/>
            <person name="Turgeon B."/>
            <person name="Goodwin S."/>
            <person name="Spatafora J."/>
            <person name="Crous P."/>
            <person name="Grigoriev I."/>
        </authorList>
    </citation>
    <scope>NUCLEOTIDE SEQUENCE</scope>
    <source>
        <strain evidence="1">CBS 207.26</strain>
    </source>
</reference>
<dbReference type="Proteomes" id="UP000800200">
    <property type="component" value="Unassembled WGS sequence"/>
</dbReference>
<dbReference type="AlphaFoldDB" id="A0A6A6DFM8"/>
<sequence>MDSTERPTQFFLGNSMEICMVTSDYKKTIAGLWQTGIGPWRCYSFTPSNTTN</sequence>
<gene>
    <name evidence="1" type="ORF">K469DRAFT_720819</name>
</gene>
<accession>A0A6A6DFM8</accession>
<keyword evidence="2" id="KW-1185">Reference proteome</keyword>
<evidence type="ECO:0000313" key="2">
    <source>
        <dbReference type="Proteomes" id="UP000800200"/>
    </source>
</evidence>
<dbReference type="OrthoDB" id="504708at2759"/>